<dbReference type="Gene3D" id="3.40.50.1110">
    <property type="entry name" value="SGNH hydrolase"/>
    <property type="match status" value="1"/>
</dbReference>
<dbReference type="Pfam" id="PF00657">
    <property type="entry name" value="Lipase_GDSL"/>
    <property type="match status" value="1"/>
</dbReference>
<evidence type="ECO:0000313" key="6">
    <source>
        <dbReference type="EMBL" id="KAB1200108.1"/>
    </source>
</evidence>
<protein>
    <recommendedName>
        <fullName evidence="8">GDSL esterase/lipase LIP-4</fullName>
    </recommendedName>
</protein>
<dbReference type="PANTHER" id="PTHR22835">
    <property type="entry name" value="ZINC FINGER FYVE DOMAIN CONTAINING PROTEIN"/>
    <property type="match status" value="1"/>
</dbReference>
<dbReference type="SUPFAM" id="SSF52266">
    <property type="entry name" value="SGNH hydrolase"/>
    <property type="match status" value="1"/>
</dbReference>
<evidence type="ECO:0000256" key="4">
    <source>
        <dbReference type="ARBA" id="ARBA00023180"/>
    </source>
</evidence>
<keyword evidence="3" id="KW-0378">Hydrolase</keyword>
<keyword evidence="7" id="KW-1185">Reference proteome</keyword>
<evidence type="ECO:0000256" key="1">
    <source>
        <dbReference type="ARBA" id="ARBA00008668"/>
    </source>
</evidence>
<gene>
    <name evidence="6" type="ORF">CJ030_MR0G008036</name>
</gene>
<dbReference type="InterPro" id="IPR035669">
    <property type="entry name" value="SGNH_plant_lipase-like"/>
</dbReference>
<dbReference type="GO" id="GO:0016788">
    <property type="term" value="F:hydrolase activity, acting on ester bonds"/>
    <property type="evidence" value="ECO:0007669"/>
    <property type="project" value="InterPro"/>
</dbReference>
<name>A0A6A1UJB5_9ROSI</name>
<evidence type="ECO:0000256" key="5">
    <source>
        <dbReference type="SAM" id="SignalP"/>
    </source>
</evidence>
<keyword evidence="4" id="KW-0325">Glycoprotein</keyword>
<dbReference type="CDD" id="cd01837">
    <property type="entry name" value="SGNH_plant_lipase_like"/>
    <property type="match status" value="1"/>
</dbReference>
<keyword evidence="2 5" id="KW-0732">Signal</keyword>
<evidence type="ECO:0000313" key="7">
    <source>
        <dbReference type="Proteomes" id="UP000516437"/>
    </source>
</evidence>
<dbReference type="InterPro" id="IPR036514">
    <property type="entry name" value="SGNH_hydro_sf"/>
</dbReference>
<accession>A0A6A1UJB5</accession>
<feature type="signal peptide" evidence="5">
    <location>
        <begin position="1"/>
        <end position="28"/>
    </location>
</feature>
<evidence type="ECO:0000256" key="3">
    <source>
        <dbReference type="ARBA" id="ARBA00022801"/>
    </source>
</evidence>
<comment type="caution">
    <text evidence="6">The sequence shown here is derived from an EMBL/GenBank/DDBJ whole genome shotgun (WGS) entry which is preliminary data.</text>
</comment>
<comment type="similarity">
    <text evidence="1">Belongs to the 'GDSL' lipolytic enzyme family.</text>
</comment>
<dbReference type="EMBL" id="RXIC02000225">
    <property type="protein sequence ID" value="KAB1200108.1"/>
    <property type="molecule type" value="Genomic_DNA"/>
</dbReference>
<organism evidence="6 7">
    <name type="scientific">Morella rubra</name>
    <name type="common">Chinese bayberry</name>
    <dbReference type="NCBI Taxonomy" id="262757"/>
    <lineage>
        <taxon>Eukaryota</taxon>
        <taxon>Viridiplantae</taxon>
        <taxon>Streptophyta</taxon>
        <taxon>Embryophyta</taxon>
        <taxon>Tracheophyta</taxon>
        <taxon>Spermatophyta</taxon>
        <taxon>Magnoliopsida</taxon>
        <taxon>eudicotyledons</taxon>
        <taxon>Gunneridae</taxon>
        <taxon>Pentapetalae</taxon>
        <taxon>rosids</taxon>
        <taxon>fabids</taxon>
        <taxon>Fagales</taxon>
        <taxon>Myricaceae</taxon>
        <taxon>Morella</taxon>
    </lineage>
</organism>
<dbReference type="InterPro" id="IPR001087">
    <property type="entry name" value="GDSL"/>
</dbReference>
<dbReference type="OrthoDB" id="655468at2759"/>
<feature type="chain" id="PRO_5025622324" description="GDSL esterase/lipase LIP-4" evidence="5">
    <location>
        <begin position="29"/>
        <end position="334"/>
    </location>
</feature>
<reference evidence="6 7" key="1">
    <citation type="journal article" date="2019" name="Plant Biotechnol. J.">
        <title>The red bayberry genome and genetic basis of sex determination.</title>
        <authorList>
            <person name="Jia H.M."/>
            <person name="Jia H.J."/>
            <person name="Cai Q.L."/>
            <person name="Wang Y."/>
            <person name="Zhao H.B."/>
            <person name="Yang W.F."/>
            <person name="Wang G.Y."/>
            <person name="Li Y.H."/>
            <person name="Zhan D.L."/>
            <person name="Shen Y.T."/>
            <person name="Niu Q.F."/>
            <person name="Chang L."/>
            <person name="Qiu J."/>
            <person name="Zhao L."/>
            <person name="Xie H.B."/>
            <person name="Fu W.Y."/>
            <person name="Jin J."/>
            <person name="Li X.W."/>
            <person name="Jiao Y."/>
            <person name="Zhou C.C."/>
            <person name="Tu T."/>
            <person name="Chai C.Y."/>
            <person name="Gao J.L."/>
            <person name="Fan L.J."/>
            <person name="van de Weg E."/>
            <person name="Wang J.Y."/>
            <person name="Gao Z.S."/>
        </authorList>
    </citation>
    <scope>NUCLEOTIDE SEQUENCE [LARGE SCALE GENOMIC DNA]</scope>
    <source>
        <tissue evidence="6">Leaves</tissue>
    </source>
</reference>
<dbReference type="Proteomes" id="UP000516437">
    <property type="component" value="Unassembled WGS sequence"/>
</dbReference>
<evidence type="ECO:0000256" key="2">
    <source>
        <dbReference type="ARBA" id="ARBA00022729"/>
    </source>
</evidence>
<dbReference type="AlphaFoldDB" id="A0A6A1UJB5"/>
<proteinExistence type="inferred from homology"/>
<sequence>MQGCLGFSRLILLGWVIVFLGMVPNSECGHNIRPILINFGDSNSDTGGVLAGTGLPVGLPHGITFFHRGTGRLGHGRLVIDFLCEHLNLSYLSPYLDSLAPNFTSGVNFAVSGATIAPTVCAFCTGCSSSRNLFSEDGFRNALYMIDIGQNDLLLALYGSNLTSAPTVYLYGGRKFWIHNTEPLGCAPKELALHPHNNSDLDRIGCLRVHNDVAKAFNEGLRKVCKEMRSVFKDATIVYVDIYAIKYNLFAKYKKYGFEDPFMACCGYGGPPNNYNVKATCGQPGYSICRDVSRSIVWDGVHYTEAANRVVATTILSARYSTPQLKLDQLWPAN</sequence>
<evidence type="ECO:0008006" key="8">
    <source>
        <dbReference type="Google" id="ProtNLM"/>
    </source>
</evidence>
<dbReference type="PANTHER" id="PTHR22835:SF507">
    <property type="entry name" value="GDSL-LIKE LIPASE_ACYLHYDROLASE SUPERFAMILY PROTEIN"/>
    <property type="match status" value="1"/>
</dbReference>